<sequence>MIRLFVTNKSFKFTVLIEMLSKPLNKWTFPKVRELYRLSDDPDPSIYVFPVVLLI</sequence>
<reference evidence="1" key="1">
    <citation type="submission" date="2013-07" db="EMBL/GenBank/DDBJ databases">
        <title>The genome of an arbuscular mycorrhizal fungus provides insights into the evolution of the oldest plant symbiosis.</title>
        <authorList>
            <consortium name="DOE Joint Genome Institute"/>
            <person name="Tisserant E."/>
            <person name="Malbreil M."/>
            <person name="Kuo A."/>
            <person name="Kohler A."/>
            <person name="Symeonidi A."/>
            <person name="Balestrini R."/>
            <person name="Charron P."/>
            <person name="Duensing N."/>
            <person name="Frei-dit-Frey N."/>
            <person name="Gianinazzi-Pearson V."/>
            <person name="Gilbert B."/>
            <person name="Handa Y."/>
            <person name="Hijri M."/>
            <person name="Kaul R."/>
            <person name="Kawaguchi M."/>
            <person name="Krajinski F."/>
            <person name="Lammers P."/>
            <person name="Lapierre D."/>
            <person name="Masclaux F.G."/>
            <person name="Murat C."/>
            <person name="Morin E."/>
            <person name="Ndikumana S."/>
            <person name="Pagni M."/>
            <person name="Petitpierre D."/>
            <person name="Requena N."/>
            <person name="Rosikiewicz P."/>
            <person name="Riley R."/>
            <person name="Saito K."/>
            <person name="San Clemente H."/>
            <person name="Shapiro H."/>
            <person name="van Tuinen D."/>
            <person name="Becard G."/>
            <person name="Bonfante P."/>
            <person name="Paszkowski U."/>
            <person name="Shachar-Hill Y."/>
            <person name="Young J.P."/>
            <person name="Sanders I.R."/>
            <person name="Henrissat B."/>
            <person name="Rensing S.A."/>
            <person name="Grigoriev I.V."/>
            <person name="Corradi N."/>
            <person name="Roux C."/>
            <person name="Martin F."/>
        </authorList>
    </citation>
    <scope>NUCLEOTIDE SEQUENCE</scope>
    <source>
        <strain evidence="1">DAOM 197198</strain>
    </source>
</reference>
<name>U9TX31_RHIID</name>
<protein>
    <submittedName>
        <fullName evidence="1">Uncharacterized protein</fullName>
    </submittedName>
</protein>
<gene>
    <name evidence="1" type="ORF">GLOINDRAFT_194115</name>
</gene>
<dbReference type="HOGENOM" id="CLU_3033532_0_0_1"/>
<organism evidence="1">
    <name type="scientific">Rhizophagus irregularis (strain DAOM 181602 / DAOM 197198 / MUCL 43194)</name>
    <name type="common">Arbuscular mycorrhizal fungus</name>
    <name type="synonym">Glomus intraradices</name>
    <dbReference type="NCBI Taxonomy" id="747089"/>
    <lineage>
        <taxon>Eukaryota</taxon>
        <taxon>Fungi</taxon>
        <taxon>Fungi incertae sedis</taxon>
        <taxon>Mucoromycota</taxon>
        <taxon>Glomeromycotina</taxon>
        <taxon>Glomeromycetes</taxon>
        <taxon>Glomerales</taxon>
        <taxon>Glomeraceae</taxon>
        <taxon>Rhizophagus</taxon>
    </lineage>
</organism>
<dbReference type="EMBL" id="KI286593">
    <property type="protein sequence ID" value="ESA10903.1"/>
    <property type="molecule type" value="Genomic_DNA"/>
</dbReference>
<evidence type="ECO:0000313" key="1">
    <source>
        <dbReference type="EMBL" id="ESA10903.1"/>
    </source>
</evidence>
<accession>U9TX31</accession>
<dbReference type="AlphaFoldDB" id="U9TX31"/>
<proteinExistence type="predicted"/>